<keyword evidence="8" id="KW-0472">Membrane</keyword>
<organism evidence="13 14">
    <name type="scientific">Acipenser oxyrinchus oxyrinchus</name>
    <dbReference type="NCBI Taxonomy" id="40147"/>
    <lineage>
        <taxon>Eukaryota</taxon>
        <taxon>Metazoa</taxon>
        <taxon>Chordata</taxon>
        <taxon>Craniata</taxon>
        <taxon>Vertebrata</taxon>
        <taxon>Euteleostomi</taxon>
        <taxon>Actinopterygii</taxon>
        <taxon>Chondrostei</taxon>
        <taxon>Acipenseriformes</taxon>
        <taxon>Acipenseridae</taxon>
        <taxon>Acipenser</taxon>
    </lineage>
</organism>
<dbReference type="Proteomes" id="UP001230051">
    <property type="component" value="Unassembled WGS sequence"/>
</dbReference>
<evidence type="ECO:0000256" key="3">
    <source>
        <dbReference type="ARBA" id="ARBA00022525"/>
    </source>
</evidence>
<protein>
    <submittedName>
        <fullName evidence="13">Antigen WC1.1-like</fullName>
    </submittedName>
</protein>
<evidence type="ECO:0000313" key="13">
    <source>
        <dbReference type="EMBL" id="KAK1155016.1"/>
    </source>
</evidence>
<dbReference type="FunFam" id="3.10.250.10:FF:000031">
    <property type="entry name" value="RIKEN cDNA 5830411N06, isoform CRA_a"/>
    <property type="match status" value="1"/>
</dbReference>
<evidence type="ECO:0000313" key="14">
    <source>
        <dbReference type="Proteomes" id="UP001230051"/>
    </source>
</evidence>
<dbReference type="PRINTS" id="PR00258">
    <property type="entry name" value="SPERACTRCPTR"/>
</dbReference>
<evidence type="ECO:0000256" key="5">
    <source>
        <dbReference type="ARBA" id="ARBA00022729"/>
    </source>
</evidence>
<keyword evidence="7" id="KW-1133">Transmembrane helix</keyword>
<dbReference type="GO" id="GO:0031638">
    <property type="term" value="P:zymogen activation"/>
    <property type="evidence" value="ECO:0007669"/>
    <property type="project" value="TreeGrafter"/>
</dbReference>
<evidence type="ECO:0000256" key="7">
    <source>
        <dbReference type="ARBA" id="ARBA00022989"/>
    </source>
</evidence>
<dbReference type="PROSITE" id="PS50287">
    <property type="entry name" value="SRCR_2"/>
    <property type="match status" value="2"/>
</dbReference>
<comment type="caution">
    <text evidence="13">The sequence shown here is derived from an EMBL/GenBank/DDBJ whole genome shotgun (WGS) entry which is preliminary data.</text>
</comment>
<dbReference type="SUPFAM" id="SSF56487">
    <property type="entry name" value="SRCR-like"/>
    <property type="match status" value="2"/>
</dbReference>
<keyword evidence="3" id="KW-0964">Secreted</keyword>
<name>A0AAD8CQZ3_ACIOX</name>
<dbReference type="SMART" id="SM00202">
    <property type="entry name" value="SR"/>
    <property type="match status" value="2"/>
</dbReference>
<dbReference type="PANTHER" id="PTHR48071:SF15">
    <property type="entry name" value="SRCR DOMAIN-CONTAINING PROTEIN"/>
    <property type="match status" value="1"/>
</dbReference>
<keyword evidence="9 11" id="KW-1015">Disulfide bond</keyword>
<feature type="disulfide bond" evidence="11">
    <location>
        <begin position="179"/>
        <end position="189"/>
    </location>
</feature>
<dbReference type="GO" id="GO:0005886">
    <property type="term" value="C:plasma membrane"/>
    <property type="evidence" value="ECO:0007669"/>
    <property type="project" value="TreeGrafter"/>
</dbReference>
<evidence type="ECO:0000256" key="6">
    <source>
        <dbReference type="ARBA" id="ARBA00022737"/>
    </source>
</evidence>
<dbReference type="InterPro" id="IPR036772">
    <property type="entry name" value="SRCR-like_dom_sf"/>
</dbReference>
<feature type="non-terminal residue" evidence="13">
    <location>
        <position position="238"/>
    </location>
</feature>
<dbReference type="AlphaFoldDB" id="A0AAD8CQZ3"/>
<reference evidence="13" key="1">
    <citation type="submission" date="2022-02" db="EMBL/GenBank/DDBJ databases">
        <title>Atlantic sturgeon de novo genome assembly.</title>
        <authorList>
            <person name="Stock M."/>
            <person name="Klopp C."/>
            <person name="Guiguen Y."/>
            <person name="Cabau C."/>
            <person name="Parinello H."/>
            <person name="Santidrian Yebra-Pimentel E."/>
            <person name="Kuhl H."/>
            <person name="Dirks R.P."/>
            <person name="Guessner J."/>
            <person name="Wuertz S."/>
            <person name="Du K."/>
            <person name="Schartl M."/>
        </authorList>
    </citation>
    <scope>NUCLEOTIDE SEQUENCE</scope>
    <source>
        <strain evidence="13">STURGEONOMICS-FGT-2020</strain>
        <tissue evidence="13">Whole blood</tissue>
    </source>
</reference>
<accession>A0AAD8CQZ3</accession>
<dbReference type="GO" id="GO:0004252">
    <property type="term" value="F:serine-type endopeptidase activity"/>
    <property type="evidence" value="ECO:0007669"/>
    <property type="project" value="TreeGrafter"/>
</dbReference>
<evidence type="ECO:0000259" key="12">
    <source>
        <dbReference type="PROSITE" id="PS50287"/>
    </source>
</evidence>
<comment type="subcellular location">
    <subcellularLocation>
        <location evidence="1">Membrane</location>
        <topology evidence="1">Single-pass membrane protein</topology>
    </subcellularLocation>
    <subcellularLocation>
        <location evidence="2">Secreted</location>
    </subcellularLocation>
</comment>
<gene>
    <name evidence="13" type="primary">CD163</name>
    <name evidence="13" type="ORF">AOXY_G27334</name>
</gene>
<evidence type="ECO:0000256" key="8">
    <source>
        <dbReference type="ARBA" id="ARBA00023136"/>
    </source>
</evidence>
<dbReference type="PANTHER" id="PTHR48071">
    <property type="entry name" value="SRCR DOMAIN-CONTAINING PROTEIN"/>
    <property type="match status" value="1"/>
</dbReference>
<dbReference type="PROSITE" id="PS00420">
    <property type="entry name" value="SRCR_1"/>
    <property type="match status" value="1"/>
</dbReference>
<sequence length="238" mass="25540">YNSMQCKQCVIINSCSLVAGPVQTPSLIPFSLFKGGDDLRLVNGGSPCAGRVEILHEGQWGTVCNVGWDIVDAGVVCKQLGCGSAVSTQNAHFGAESNVCSFVISDHRGVRLSGGSDLCSGRVEVQHVETWGTVCDADFDWQDAEVVCRELKCGVPKEVLGGDPFGEGQGTVWSEEMQCQEKEPHVRRCLTSPSKKQSCTHRNDVGLVCFGESIPLAECCFIFGKPAVDHIPSLSCSR</sequence>
<feature type="domain" description="SRCR" evidence="12">
    <location>
        <begin position="110"/>
        <end position="210"/>
    </location>
</feature>
<keyword evidence="10" id="KW-0325">Glycoprotein</keyword>
<comment type="caution">
    <text evidence="11">Lacks conserved residue(s) required for the propagation of feature annotation.</text>
</comment>
<feature type="domain" description="SRCR" evidence="12">
    <location>
        <begin position="39"/>
        <end position="88"/>
    </location>
</feature>
<keyword evidence="6" id="KW-0677">Repeat</keyword>
<feature type="disulfide bond" evidence="11">
    <location>
        <begin position="135"/>
        <end position="199"/>
    </location>
</feature>
<keyword evidence="14" id="KW-1185">Reference proteome</keyword>
<feature type="disulfide bond" evidence="11">
    <location>
        <begin position="148"/>
        <end position="209"/>
    </location>
</feature>
<evidence type="ECO:0000256" key="4">
    <source>
        <dbReference type="ARBA" id="ARBA00022692"/>
    </source>
</evidence>
<keyword evidence="5" id="KW-0732">Signal</keyword>
<proteinExistence type="predicted"/>
<evidence type="ECO:0000256" key="11">
    <source>
        <dbReference type="PROSITE-ProRule" id="PRU00196"/>
    </source>
</evidence>
<keyword evidence="4" id="KW-0812">Transmembrane</keyword>
<dbReference type="InterPro" id="IPR001190">
    <property type="entry name" value="SRCR"/>
</dbReference>
<dbReference type="Pfam" id="PF00530">
    <property type="entry name" value="SRCR"/>
    <property type="match status" value="2"/>
</dbReference>
<dbReference type="FunFam" id="3.10.250.10:FF:000016">
    <property type="entry name" value="Scavenger receptor cysteine-rich protein type 12"/>
    <property type="match status" value="1"/>
</dbReference>
<evidence type="ECO:0000256" key="1">
    <source>
        <dbReference type="ARBA" id="ARBA00004167"/>
    </source>
</evidence>
<evidence type="ECO:0000256" key="10">
    <source>
        <dbReference type="ARBA" id="ARBA00023180"/>
    </source>
</evidence>
<dbReference type="Gene3D" id="3.10.250.10">
    <property type="entry name" value="SRCR-like domain"/>
    <property type="match status" value="2"/>
</dbReference>
<dbReference type="EMBL" id="JAGXEW010000032">
    <property type="protein sequence ID" value="KAK1155016.1"/>
    <property type="molecule type" value="Genomic_DNA"/>
</dbReference>
<evidence type="ECO:0000256" key="2">
    <source>
        <dbReference type="ARBA" id="ARBA00004613"/>
    </source>
</evidence>
<evidence type="ECO:0000256" key="9">
    <source>
        <dbReference type="ARBA" id="ARBA00023157"/>
    </source>
</evidence>